<dbReference type="InterPro" id="IPR014044">
    <property type="entry name" value="CAP_dom"/>
</dbReference>
<dbReference type="Gene3D" id="3.40.33.10">
    <property type="entry name" value="CAP"/>
    <property type="match status" value="1"/>
</dbReference>
<dbReference type="Proteomes" id="UP000651057">
    <property type="component" value="Unassembled WGS sequence"/>
</dbReference>
<keyword evidence="4" id="KW-1185">Reference proteome</keyword>
<dbReference type="Pfam" id="PF00188">
    <property type="entry name" value="CAP"/>
    <property type="match status" value="1"/>
</dbReference>
<gene>
    <name evidence="3" type="ORF">JJQ60_07585</name>
</gene>
<evidence type="ECO:0000256" key="1">
    <source>
        <dbReference type="SAM" id="SignalP"/>
    </source>
</evidence>
<accession>A0A936ZQ53</accession>
<evidence type="ECO:0000313" key="4">
    <source>
        <dbReference type="Proteomes" id="UP000651057"/>
    </source>
</evidence>
<dbReference type="CDD" id="cd05379">
    <property type="entry name" value="CAP_bacterial"/>
    <property type="match status" value="1"/>
</dbReference>
<dbReference type="EMBL" id="JAERQJ010000003">
    <property type="protein sequence ID" value="MBL0683372.1"/>
    <property type="molecule type" value="Genomic_DNA"/>
</dbReference>
<dbReference type="AlphaFoldDB" id="A0A936ZQ53"/>
<protein>
    <submittedName>
        <fullName evidence="3">CAP domain-containing protein</fullName>
    </submittedName>
</protein>
<feature type="domain" description="SCP" evidence="2">
    <location>
        <begin position="53"/>
        <end position="164"/>
    </location>
</feature>
<reference evidence="3" key="1">
    <citation type="submission" date="2021-01" db="EMBL/GenBank/DDBJ databases">
        <authorList>
            <person name="Zhong Y.L."/>
        </authorList>
    </citation>
    <scope>NUCLEOTIDE SEQUENCE</scope>
    <source>
        <strain evidence="3">KCTC 23302</strain>
    </source>
</reference>
<feature type="signal peptide" evidence="1">
    <location>
        <begin position="1"/>
        <end position="23"/>
    </location>
</feature>
<dbReference type="RefSeq" id="WP_201918323.1">
    <property type="nucleotide sequence ID" value="NZ_BAABAX010000005.1"/>
</dbReference>
<keyword evidence="1" id="KW-0732">Signal</keyword>
<sequence>MKTTLLRYLCAFALLCITFSCSNDDDAPFIPQGSTNPPVDTPSEVSITDEIFTLVNAHRLSNGLAALEKSTTADILAAEHSRYMIGQGRISHDNRDTKFATLRENENATRFGENVAAGQTSAQSVMTAWLNSDGHRENIEGDYTHIGIAAIKDQNGSYYYTQIFYR</sequence>
<dbReference type="PANTHER" id="PTHR31157">
    <property type="entry name" value="SCP DOMAIN-CONTAINING PROTEIN"/>
    <property type="match status" value="1"/>
</dbReference>
<organism evidence="3 4">
    <name type="scientific">Aquimarina mytili</name>
    <dbReference type="NCBI Taxonomy" id="874423"/>
    <lineage>
        <taxon>Bacteria</taxon>
        <taxon>Pseudomonadati</taxon>
        <taxon>Bacteroidota</taxon>
        <taxon>Flavobacteriia</taxon>
        <taxon>Flavobacteriales</taxon>
        <taxon>Flavobacteriaceae</taxon>
        <taxon>Aquimarina</taxon>
    </lineage>
</organism>
<dbReference type="PANTHER" id="PTHR31157:SF1">
    <property type="entry name" value="SCP DOMAIN-CONTAINING PROTEIN"/>
    <property type="match status" value="1"/>
</dbReference>
<evidence type="ECO:0000313" key="3">
    <source>
        <dbReference type="EMBL" id="MBL0683372.1"/>
    </source>
</evidence>
<proteinExistence type="predicted"/>
<comment type="caution">
    <text evidence="3">The sequence shown here is derived from an EMBL/GenBank/DDBJ whole genome shotgun (WGS) entry which is preliminary data.</text>
</comment>
<dbReference type="PROSITE" id="PS51257">
    <property type="entry name" value="PROKAR_LIPOPROTEIN"/>
    <property type="match status" value="1"/>
</dbReference>
<dbReference type="SUPFAM" id="SSF55797">
    <property type="entry name" value="PR-1-like"/>
    <property type="match status" value="1"/>
</dbReference>
<name>A0A936ZQ53_9FLAO</name>
<feature type="chain" id="PRO_5036798491" evidence="1">
    <location>
        <begin position="24"/>
        <end position="166"/>
    </location>
</feature>
<dbReference type="InterPro" id="IPR035940">
    <property type="entry name" value="CAP_sf"/>
</dbReference>
<evidence type="ECO:0000259" key="2">
    <source>
        <dbReference type="Pfam" id="PF00188"/>
    </source>
</evidence>